<evidence type="ECO:0000256" key="5">
    <source>
        <dbReference type="ARBA" id="ARBA00022960"/>
    </source>
</evidence>
<keyword evidence="9" id="KW-0449">Lipoprotein</keyword>
<keyword evidence="11 13" id="KW-0961">Cell wall biogenesis/degradation</keyword>
<dbReference type="GO" id="GO:0008360">
    <property type="term" value="P:regulation of cell shape"/>
    <property type="evidence" value="ECO:0007669"/>
    <property type="project" value="UniProtKB-UniRule"/>
</dbReference>
<sequence>MKGSAFPTAVRGAGAGLAGLLLVLVAGCTGADSGAESTGGEGDGPVVEVTISPEDGASEVAPNSPITVEAADATITDVRVEQTGGSADAQNAPSDAPSASPSGDAALGAMTGTYNEDKTTWVSDWNLTPGAEVTVTATAENSDGEEAEVVSQFTTLEAVEGKRLELQSNFPTSGQTVGVGMPVIINFDLPVENKEQVENSMEVTSEEPVQGAWNWFGDQMAVFRPEEYWKPNQAVTVDLRLAGVEASEGVYGIENHQINFEVGREQITTVDDDAHTMTVERDGETVKTFPISNGRGDTRQYTTTSGVHLTMEKYEHLVMDSSTMGIPVDSPEGYKLDVNYAVRFSNSGEFTHAAPWNGQLGEANASHGCTNMSTADAKWFYEESLMGDPFIVTGTDRQLEVDNGWGYWQRSWEDWVANSATGEPDTTDGEGTPGDVHGEQEQAD</sequence>
<dbReference type="RefSeq" id="WP_270074930.1">
    <property type="nucleotide sequence ID" value="NZ_JAJAQC010000069.1"/>
</dbReference>
<evidence type="ECO:0000256" key="11">
    <source>
        <dbReference type="ARBA" id="ARBA00023316"/>
    </source>
</evidence>
<dbReference type="GO" id="GO:0016746">
    <property type="term" value="F:acyltransferase activity"/>
    <property type="evidence" value="ECO:0007669"/>
    <property type="project" value="UniProtKB-KW"/>
</dbReference>
<evidence type="ECO:0000256" key="15">
    <source>
        <dbReference type="SAM" id="SignalP"/>
    </source>
</evidence>
<dbReference type="CDD" id="cd16913">
    <property type="entry name" value="YkuD_like"/>
    <property type="match status" value="1"/>
</dbReference>
<dbReference type="PANTHER" id="PTHR30582:SF2">
    <property type="entry name" value="L,D-TRANSPEPTIDASE YCIB-RELATED"/>
    <property type="match status" value="1"/>
</dbReference>
<accession>A0A9X3SI02</accession>
<dbReference type="CDD" id="cd13432">
    <property type="entry name" value="LDT_IgD_like_2"/>
    <property type="match status" value="1"/>
</dbReference>
<dbReference type="GO" id="GO:0071555">
    <property type="term" value="P:cell wall organization"/>
    <property type="evidence" value="ECO:0007669"/>
    <property type="project" value="UniProtKB-UniRule"/>
</dbReference>
<protein>
    <submittedName>
        <fullName evidence="17">Ig-like domain-containing protein</fullName>
    </submittedName>
</protein>
<keyword evidence="5 13" id="KW-0133">Cell shape</keyword>
<dbReference type="Gene3D" id="2.60.40.3710">
    <property type="match status" value="1"/>
</dbReference>
<keyword evidence="3" id="KW-0808">Transferase</keyword>
<dbReference type="FunFam" id="2.40.440.10:FF:000005">
    <property type="entry name" value="L,D-transpeptidase 2"/>
    <property type="match status" value="1"/>
</dbReference>
<evidence type="ECO:0000259" key="16">
    <source>
        <dbReference type="PROSITE" id="PS52029"/>
    </source>
</evidence>
<proteinExistence type="predicted"/>
<evidence type="ECO:0000256" key="4">
    <source>
        <dbReference type="ARBA" id="ARBA00022729"/>
    </source>
</evidence>
<evidence type="ECO:0000256" key="13">
    <source>
        <dbReference type="PROSITE-ProRule" id="PRU01373"/>
    </source>
</evidence>
<evidence type="ECO:0000256" key="12">
    <source>
        <dbReference type="ARBA" id="ARBA00060592"/>
    </source>
</evidence>
<gene>
    <name evidence="17" type="ORF">LG943_25690</name>
</gene>
<feature type="compositionally biased region" description="Low complexity" evidence="14">
    <location>
        <begin position="86"/>
        <end position="106"/>
    </location>
</feature>
<organism evidence="17 18">
    <name type="scientific">Streptomonospora mangrovi</name>
    <dbReference type="NCBI Taxonomy" id="2883123"/>
    <lineage>
        <taxon>Bacteria</taxon>
        <taxon>Bacillati</taxon>
        <taxon>Actinomycetota</taxon>
        <taxon>Actinomycetes</taxon>
        <taxon>Streptosporangiales</taxon>
        <taxon>Nocardiopsidaceae</taxon>
        <taxon>Streptomonospora</taxon>
    </lineage>
</organism>
<dbReference type="InterPro" id="IPR041280">
    <property type="entry name" value="Big_10"/>
</dbReference>
<keyword evidence="7" id="KW-0472">Membrane</keyword>
<dbReference type="InterPro" id="IPR005490">
    <property type="entry name" value="LD_TPept_cat_dom"/>
</dbReference>
<evidence type="ECO:0000256" key="2">
    <source>
        <dbReference type="ARBA" id="ARBA00022475"/>
    </source>
</evidence>
<keyword evidence="6 13" id="KW-0573">Peptidoglycan synthesis</keyword>
<keyword evidence="8" id="KW-0564">Palmitate</keyword>
<evidence type="ECO:0000256" key="7">
    <source>
        <dbReference type="ARBA" id="ARBA00023136"/>
    </source>
</evidence>
<keyword evidence="10" id="KW-0012">Acyltransferase</keyword>
<evidence type="ECO:0000256" key="8">
    <source>
        <dbReference type="ARBA" id="ARBA00023139"/>
    </source>
</evidence>
<dbReference type="Proteomes" id="UP001140076">
    <property type="component" value="Unassembled WGS sequence"/>
</dbReference>
<dbReference type="PANTHER" id="PTHR30582">
    <property type="entry name" value="L,D-TRANSPEPTIDASE"/>
    <property type="match status" value="1"/>
</dbReference>
<feature type="domain" description="L,D-TPase catalytic" evidence="16">
    <location>
        <begin position="266"/>
        <end position="393"/>
    </location>
</feature>
<dbReference type="GO" id="GO:0005576">
    <property type="term" value="C:extracellular region"/>
    <property type="evidence" value="ECO:0007669"/>
    <property type="project" value="TreeGrafter"/>
</dbReference>
<evidence type="ECO:0000256" key="9">
    <source>
        <dbReference type="ARBA" id="ARBA00023288"/>
    </source>
</evidence>
<feature type="active site" description="Nucleophile" evidence="13">
    <location>
        <position position="369"/>
    </location>
</feature>
<keyword evidence="4 15" id="KW-0732">Signal</keyword>
<evidence type="ECO:0000313" key="18">
    <source>
        <dbReference type="Proteomes" id="UP001140076"/>
    </source>
</evidence>
<evidence type="ECO:0000256" key="6">
    <source>
        <dbReference type="ARBA" id="ARBA00022984"/>
    </source>
</evidence>
<feature type="signal peptide" evidence="15">
    <location>
        <begin position="1"/>
        <end position="31"/>
    </location>
</feature>
<dbReference type="Pfam" id="PF17964">
    <property type="entry name" value="Big_10"/>
    <property type="match status" value="1"/>
</dbReference>
<dbReference type="Pfam" id="PF03734">
    <property type="entry name" value="YkuD"/>
    <property type="match status" value="1"/>
</dbReference>
<feature type="active site" description="Proton donor/acceptor" evidence="13">
    <location>
        <position position="352"/>
    </location>
</feature>
<keyword evidence="18" id="KW-1185">Reference proteome</keyword>
<dbReference type="Gene3D" id="2.40.440.10">
    <property type="entry name" value="L,D-transpeptidase catalytic domain-like"/>
    <property type="match status" value="1"/>
</dbReference>
<feature type="region of interest" description="Disordered" evidence="14">
    <location>
        <begin position="417"/>
        <end position="444"/>
    </location>
</feature>
<dbReference type="EMBL" id="JAJAQC010000069">
    <property type="protein sequence ID" value="MDA0567690.1"/>
    <property type="molecule type" value="Genomic_DNA"/>
</dbReference>
<comment type="pathway">
    <text evidence="1 13">Cell wall biogenesis; peptidoglycan biosynthesis.</text>
</comment>
<dbReference type="PROSITE" id="PS52029">
    <property type="entry name" value="LD_TPASE"/>
    <property type="match status" value="1"/>
</dbReference>
<name>A0A9X3SI02_9ACTN</name>
<keyword evidence="2" id="KW-1003">Cell membrane</keyword>
<evidence type="ECO:0000313" key="17">
    <source>
        <dbReference type="EMBL" id="MDA0567690.1"/>
    </source>
</evidence>
<dbReference type="InterPro" id="IPR038063">
    <property type="entry name" value="Transpep_catalytic_dom"/>
</dbReference>
<comment type="pathway">
    <text evidence="12">Glycan biosynthesis.</text>
</comment>
<dbReference type="GO" id="GO:0018104">
    <property type="term" value="P:peptidoglycan-protein cross-linking"/>
    <property type="evidence" value="ECO:0007669"/>
    <property type="project" value="TreeGrafter"/>
</dbReference>
<reference evidence="17" key="1">
    <citation type="submission" date="2021-10" db="EMBL/GenBank/DDBJ databases">
        <title>Streptomonospora sp. nov., isolated from mangrove soil.</title>
        <authorList>
            <person name="Chen X."/>
            <person name="Ge X."/>
            <person name="Liu W."/>
        </authorList>
    </citation>
    <scope>NUCLEOTIDE SEQUENCE</scope>
    <source>
        <strain evidence="17">S1-112</strain>
    </source>
</reference>
<evidence type="ECO:0000256" key="10">
    <source>
        <dbReference type="ARBA" id="ARBA00023315"/>
    </source>
</evidence>
<dbReference type="GO" id="GO:0071972">
    <property type="term" value="F:peptidoglycan L,D-transpeptidase activity"/>
    <property type="evidence" value="ECO:0007669"/>
    <property type="project" value="TreeGrafter"/>
</dbReference>
<feature type="region of interest" description="Disordered" evidence="14">
    <location>
        <begin position="83"/>
        <end position="109"/>
    </location>
</feature>
<dbReference type="AlphaFoldDB" id="A0A9X3SI02"/>
<feature type="chain" id="PRO_5040948053" evidence="15">
    <location>
        <begin position="32"/>
        <end position="444"/>
    </location>
</feature>
<dbReference type="PROSITE" id="PS51257">
    <property type="entry name" value="PROKAR_LIPOPROTEIN"/>
    <property type="match status" value="1"/>
</dbReference>
<evidence type="ECO:0000256" key="1">
    <source>
        <dbReference type="ARBA" id="ARBA00004752"/>
    </source>
</evidence>
<dbReference type="InterPro" id="IPR050979">
    <property type="entry name" value="LD-transpeptidase"/>
</dbReference>
<feature type="compositionally biased region" description="Low complexity" evidence="14">
    <location>
        <begin position="421"/>
        <end position="435"/>
    </location>
</feature>
<dbReference type="SUPFAM" id="SSF141523">
    <property type="entry name" value="L,D-transpeptidase catalytic domain-like"/>
    <property type="match status" value="1"/>
</dbReference>
<evidence type="ECO:0000256" key="3">
    <source>
        <dbReference type="ARBA" id="ARBA00022679"/>
    </source>
</evidence>
<dbReference type="Gene3D" id="2.60.40.3780">
    <property type="match status" value="2"/>
</dbReference>
<evidence type="ECO:0000256" key="14">
    <source>
        <dbReference type="SAM" id="MobiDB-lite"/>
    </source>
</evidence>
<comment type="caution">
    <text evidence="17">The sequence shown here is derived from an EMBL/GenBank/DDBJ whole genome shotgun (WGS) entry which is preliminary data.</text>
</comment>